<evidence type="ECO:0000313" key="4">
    <source>
        <dbReference type="Proteomes" id="UP001221142"/>
    </source>
</evidence>
<dbReference type="Proteomes" id="UP001221142">
    <property type="component" value="Unassembled WGS sequence"/>
</dbReference>
<dbReference type="EMBL" id="JARKIF010000011">
    <property type="protein sequence ID" value="KAJ7626810.1"/>
    <property type="molecule type" value="Genomic_DNA"/>
</dbReference>
<comment type="caution">
    <text evidence="3">The sequence shown here is derived from an EMBL/GenBank/DDBJ whole genome shotgun (WGS) entry which is preliminary data.</text>
</comment>
<organism evidence="3 4">
    <name type="scientific">Roridomyces roridus</name>
    <dbReference type="NCBI Taxonomy" id="1738132"/>
    <lineage>
        <taxon>Eukaryota</taxon>
        <taxon>Fungi</taxon>
        <taxon>Dikarya</taxon>
        <taxon>Basidiomycota</taxon>
        <taxon>Agaricomycotina</taxon>
        <taxon>Agaricomycetes</taxon>
        <taxon>Agaricomycetidae</taxon>
        <taxon>Agaricales</taxon>
        <taxon>Marasmiineae</taxon>
        <taxon>Mycenaceae</taxon>
        <taxon>Roridomyces</taxon>
    </lineage>
</organism>
<reference evidence="3" key="1">
    <citation type="submission" date="2023-03" db="EMBL/GenBank/DDBJ databases">
        <title>Massive genome expansion in bonnet fungi (Mycena s.s.) driven by repeated elements and novel gene families across ecological guilds.</title>
        <authorList>
            <consortium name="Lawrence Berkeley National Laboratory"/>
            <person name="Harder C.B."/>
            <person name="Miyauchi S."/>
            <person name="Viragh M."/>
            <person name="Kuo A."/>
            <person name="Thoen E."/>
            <person name="Andreopoulos B."/>
            <person name="Lu D."/>
            <person name="Skrede I."/>
            <person name="Drula E."/>
            <person name="Henrissat B."/>
            <person name="Morin E."/>
            <person name="Kohler A."/>
            <person name="Barry K."/>
            <person name="LaButti K."/>
            <person name="Morin E."/>
            <person name="Salamov A."/>
            <person name="Lipzen A."/>
            <person name="Mereny Z."/>
            <person name="Hegedus B."/>
            <person name="Baldrian P."/>
            <person name="Stursova M."/>
            <person name="Weitz H."/>
            <person name="Taylor A."/>
            <person name="Grigoriev I.V."/>
            <person name="Nagy L.G."/>
            <person name="Martin F."/>
            <person name="Kauserud H."/>
        </authorList>
    </citation>
    <scope>NUCLEOTIDE SEQUENCE</scope>
    <source>
        <strain evidence="3">9284</strain>
    </source>
</reference>
<name>A0AAD7FLK6_9AGAR</name>
<gene>
    <name evidence="3" type="ORF">FB45DRAFT_55269</name>
</gene>
<dbReference type="AlphaFoldDB" id="A0AAD7FLK6"/>
<feature type="domain" description="Restriction of telomere capping protein 4 C-terminal" evidence="2">
    <location>
        <begin position="44"/>
        <end position="92"/>
    </location>
</feature>
<dbReference type="Pfam" id="PF14474">
    <property type="entry name" value="RTC4"/>
    <property type="match status" value="1"/>
</dbReference>
<evidence type="ECO:0000313" key="3">
    <source>
        <dbReference type="EMBL" id="KAJ7626810.1"/>
    </source>
</evidence>
<feature type="region of interest" description="Disordered" evidence="1">
    <location>
        <begin position="1"/>
        <end position="23"/>
    </location>
</feature>
<feature type="compositionally biased region" description="Low complexity" evidence="1">
    <location>
        <begin position="150"/>
        <end position="163"/>
    </location>
</feature>
<feature type="region of interest" description="Disordered" evidence="1">
    <location>
        <begin position="139"/>
        <end position="179"/>
    </location>
</feature>
<sequence>MKKLMSEYFKEESENDDDEPHNSLYHTLSELTDLPQPWDQYDETSNLIPLSRFHDVVLIPHIVASLISEDLNIPLDEAVEMLGKSRKYGLVFHSTRPVKVDVIVPASSSQPPRHRKPQLTQSRGVKLIIPEAQTLSLDDFPAPGAPKAPKPAVKAAAPVSSSKTNSVAAPKRKRVRAPQSRIERQLMIM</sequence>
<proteinExistence type="predicted"/>
<dbReference type="InterPro" id="IPR028094">
    <property type="entry name" value="RTC4_C"/>
</dbReference>
<protein>
    <recommendedName>
        <fullName evidence="2">Restriction of telomere capping protein 4 C-terminal domain-containing protein</fullName>
    </recommendedName>
</protein>
<evidence type="ECO:0000259" key="2">
    <source>
        <dbReference type="Pfam" id="PF14474"/>
    </source>
</evidence>
<feature type="compositionally biased region" description="Basic and acidic residues" evidence="1">
    <location>
        <begin position="1"/>
        <end position="12"/>
    </location>
</feature>
<accession>A0AAD7FLK6</accession>
<keyword evidence="4" id="KW-1185">Reference proteome</keyword>
<evidence type="ECO:0000256" key="1">
    <source>
        <dbReference type="SAM" id="MobiDB-lite"/>
    </source>
</evidence>